<dbReference type="EMBL" id="LVYI01000012">
    <property type="protein sequence ID" value="OAP54920.1"/>
    <property type="molecule type" value="Genomic_DNA"/>
</dbReference>
<feature type="transmembrane region" description="Helical" evidence="5">
    <location>
        <begin position="1050"/>
        <end position="1070"/>
    </location>
</feature>
<evidence type="ECO:0000313" key="7">
    <source>
        <dbReference type="Proteomes" id="UP000078343"/>
    </source>
</evidence>
<keyword evidence="5" id="KW-0812">Transmembrane</keyword>
<accession>A0A178Z577</accession>
<keyword evidence="7" id="KW-1185">Reference proteome</keyword>
<dbReference type="OrthoDB" id="341259at2759"/>
<protein>
    <submittedName>
        <fullName evidence="6">Uncharacterized protein</fullName>
    </submittedName>
</protein>
<dbReference type="STRING" id="1367422.A0A178Z577"/>
<sequence length="1155" mass="129585">MDSLSALGLVSNIVQFIDFCEKSVSSIRARPPGLNAAAAEVQAELADSLRNYAFQLELQLLRSGPIVDDRIGPIAELTKECKDLCLAIVKVLQNDADLGRKSKLRLALRDTFRDKSHQRELDEIGGRLRKVKTVLTVMLETWINEAQSTTNQQSEALQSSVVAPRLVRSLTLHEAAEKGLRVIVEVLLELPQLQVNEQDPDGRTALHLAAKNGHADIVRLLLKYKAKVDDTDREGRTPLYLAVAGRHKDVISILLANDADVNRVDKVGKTILATAIGEDECLDIIEMLLEKTASPIFRCPENVISLISAAAGGHEGEVRRLLDQDIIVDSPDGFGYTALYEASRFGHTGIVKLLIDAGAKINAKVGLGGDTALHAVVDRGQKYAALLRKLGDNVRQEIPSLGRQHEAVTEKLLQCGADPNLKRWDGLTVQDMAAKIMDGLSPNDVQRGPLRAFLVKLENPPPVELTAPRNWKSSPPSLDADMMKICDHFKARIQYHIGASGRQRDTRKALSYRMAPVGSLIYGQEEGNSERAKITELENWAKEGVGEPGRRDLHYWRWVHLPSNNKLWVKHVIRRLHQSVVLSTDPRQLEAFIDDSYDEFRGSAPHARYRRPGFSKLVGNTGDVWSLVIPFFDMETEMFLDRKNYIKEDTHCAMKQELENFYRRGGEDVEDLHLSCTLDQTYYMSINDTVDIRDQVVYRYTNNLVLAAANKSASPKSSSNGGALSEPKDTTTVQIAQDEISPKSLRRAKIVMVNQLWLWKVDSNTIITAFPDRWHQGQEDDLLTYLSRMFLKHPPYSMQSMIKWILCNCTAFIDAPCNAGLDENCFEIFEQSIATVSSRQTARYRSFYSLIKSGYVREQSDNTADNAYAREIRDITVEVECLKEIKDIRDELKMIQRVLEDQRRVITSYCQKTRENVDDDKWSLLTYRVRKAEWLVKEAEAVEASVSNRLFANDHAGPALKTDVYKLNHLLDLKQKQGNLDEATDTRRLAKLADERARAGETQSQLLFIFTVVTVIFTPLSFTSGFFAIPSHDFPQINGGGGINWRWWQIFVALLVTEAVTLVVIFFFWLRRDDVQQSSTASLQATKPLPIGQSSNLQAVPRTNSSLLGDGSKKAVARPALREKVLSKPPPTASTPSPQINKTPTRPVSSPEDNV</sequence>
<feature type="repeat" description="ANK" evidence="3">
    <location>
        <begin position="201"/>
        <end position="233"/>
    </location>
</feature>
<dbReference type="AlphaFoldDB" id="A0A178Z577"/>
<keyword evidence="1" id="KW-0677">Repeat</keyword>
<dbReference type="PANTHER" id="PTHR24171:SF9">
    <property type="entry name" value="ANKYRIN REPEAT DOMAIN-CONTAINING PROTEIN 39"/>
    <property type="match status" value="1"/>
</dbReference>
<organism evidence="6 7">
    <name type="scientific">Fonsecaea erecta</name>
    <dbReference type="NCBI Taxonomy" id="1367422"/>
    <lineage>
        <taxon>Eukaryota</taxon>
        <taxon>Fungi</taxon>
        <taxon>Dikarya</taxon>
        <taxon>Ascomycota</taxon>
        <taxon>Pezizomycotina</taxon>
        <taxon>Eurotiomycetes</taxon>
        <taxon>Chaetothyriomycetidae</taxon>
        <taxon>Chaetothyriales</taxon>
        <taxon>Herpotrichiellaceae</taxon>
        <taxon>Fonsecaea</taxon>
    </lineage>
</organism>
<evidence type="ECO:0000256" key="4">
    <source>
        <dbReference type="SAM" id="MobiDB-lite"/>
    </source>
</evidence>
<dbReference type="RefSeq" id="XP_018688287.1">
    <property type="nucleotide sequence ID" value="XM_018842126.1"/>
</dbReference>
<name>A0A178Z577_9EURO</name>
<keyword evidence="5" id="KW-1133">Transmembrane helix</keyword>
<dbReference type="PROSITE" id="PS50297">
    <property type="entry name" value="ANK_REP_REGION"/>
    <property type="match status" value="3"/>
</dbReference>
<evidence type="ECO:0000256" key="3">
    <source>
        <dbReference type="PROSITE-ProRule" id="PRU00023"/>
    </source>
</evidence>
<keyword evidence="2 3" id="KW-0040">ANK repeat</keyword>
<feature type="compositionally biased region" description="Low complexity" evidence="4">
    <location>
        <begin position="712"/>
        <end position="723"/>
    </location>
</feature>
<feature type="repeat" description="ANK" evidence="3">
    <location>
        <begin position="234"/>
        <end position="266"/>
    </location>
</feature>
<feature type="repeat" description="ANK" evidence="3">
    <location>
        <begin position="334"/>
        <end position="366"/>
    </location>
</feature>
<dbReference type="InterPro" id="IPR036770">
    <property type="entry name" value="Ankyrin_rpt-contain_sf"/>
</dbReference>
<dbReference type="GeneID" id="30014788"/>
<feature type="region of interest" description="Disordered" evidence="4">
    <location>
        <begin position="712"/>
        <end position="735"/>
    </location>
</feature>
<feature type="compositionally biased region" description="Polar residues" evidence="4">
    <location>
        <begin position="1139"/>
        <end position="1155"/>
    </location>
</feature>
<dbReference type="PANTHER" id="PTHR24171">
    <property type="entry name" value="ANKYRIN REPEAT DOMAIN-CONTAINING PROTEIN 39-RELATED"/>
    <property type="match status" value="1"/>
</dbReference>
<proteinExistence type="predicted"/>
<dbReference type="PROSITE" id="PS50088">
    <property type="entry name" value="ANK_REPEAT"/>
    <property type="match status" value="3"/>
</dbReference>
<dbReference type="Pfam" id="PF12796">
    <property type="entry name" value="Ank_2"/>
    <property type="match status" value="2"/>
</dbReference>
<dbReference type="Proteomes" id="UP000078343">
    <property type="component" value="Unassembled WGS sequence"/>
</dbReference>
<keyword evidence="5" id="KW-0472">Membrane</keyword>
<dbReference type="SUPFAM" id="SSF48403">
    <property type="entry name" value="Ankyrin repeat"/>
    <property type="match status" value="1"/>
</dbReference>
<evidence type="ECO:0000313" key="6">
    <source>
        <dbReference type="EMBL" id="OAP54920.1"/>
    </source>
</evidence>
<dbReference type="Gene3D" id="1.25.40.20">
    <property type="entry name" value="Ankyrin repeat-containing domain"/>
    <property type="match status" value="2"/>
</dbReference>
<dbReference type="PRINTS" id="PR01415">
    <property type="entry name" value="ANKYRIN"/>
</dbReference>
<feature type="region of interest" description="Disordered" evidence="4">
    <location>
        <begin position="1102"/>
        <end position="1155"/>
    </location>
</feature>
<evidence type="ECO:0000256" key="5">
    <source>
        <dbReference type="SAM" id="Phobius"/>
    </source>
</evidence>
<dbReference type="SMART" id="SM00248">
    <property type="entry name" value="ANK"/>
    <property type="match status" value="7"/>
</dbReference>
<evidence type="ECO:0000256" key="1">
    <source>
        <dbReference type="ARBA" id="ARBA00022737"/>
    </source>
</evidence>
<reference evidence="6 7" key="1">
    <citation type="submission" date="2016-04" db="EMBL/GenBank/DDBJ databases">
        <title>Draft genome of Fonsecaea erecta CBS 125763.</title>
        <authorList>
            <person name="Weiss V.A."/>
            <person name="Vicente V.A."/>
            <person name="Raittz R.T."/>
            <person name="Moreno L.F."/>
            <person name="De Souza E.M."/>
            <person name="Pedrosa F.O."/>
            <person name="Steffens M.B."/>
            <person name="Faoro H."/>
            <person name="Tadra-Sfeir M.Z."/>
            <person name="Najafzadeh M.J."/>
            <person name="Felipe M.S."/>
            <person name="Teixeira M."/>
            <person name="Sun J."/>
            <person name="Xi L."/>
            <person name="Gomes R."/>
            <person name="De Azevedo C.M."/>
            <person name="Salgado C.G."/>
            <person name="Da Silva M.B."/>
            <person name="Nascimento M.F."/>
            <person name="Queiroz-Telles F."/>
            <person name="Attili D.S."/>
            <person name="Gorbushina A."/>
        </authorList>
    </citation>
    <scope>NUCLEOTIDE SEQUENCE [LARGE SCALE GENOMIC DNA]</scope>
    <source>
        <strain evidence="6 7">CBS 125763</strain>
    </source>
</reference>
<dbReference type="Gene3D" id="1.20.58.340">
    <property type="entry name" value="Magnesium transport protein CorA, transmembrane region"/>
    <property type="match status" value="1"/>
</dbReference>
<gene>
    <name evidence="6" type="ORF">AYL99_10620</name>
</gene>
<dbReference type="InterPro" id="IPR002110">
    <property type="entry name" value="Ankyrin_rpt"/>
</dbReference>
<comment type="caution">
    <text evidence="6">The sequence shown here is derived from an EMBL/GenBank/DDBJ whole genome shotgun (WGS) entry which is preliminary data.</text>
</comment>
<evidence type="ECO:0000256" key="2">
    <source>
        <dbReference type="ARBA" id="ARBA00023043"/>
    </source>
</evidence>
<feature type="transmembrane region" description="Helical" evidence="5">
    <location>
        <begin position="1006"/>
        <end position="1029"/>
    </location>
</feature>